<proteinExistence type="predicted"/>
<feature type="region of interest" description="Disordered" evidence="1">
    <location>
        <begin position="214"/>
        <end position="235"/>
    </location>
</feature>
<protein>
    <submittedName>
        <fullName evidence="2">Uncharacterized protein</fullName>
    </submittedName>
</protein>
<sequence length="324" mass="36971">MDIVIDIQGFRDVEENFIPKEVAVLAINAAITGHWIMTSPCPFEDLPVRAKRENNWLTRNYHGIEWFDGDVNPKNFTIHLRDITRHARYIYTRGQEKTRYLSNLLSRNVYNLEGISPAFKNLPDFEDRGQRCTHHGFRASAESHCALRNAYKLKRWLTVRRSNNSSYDNLSSGNWSESVVESEETDSENSSSIQFKNQKHDIARNIEAWRKNIATKKTNHSADKQVTDEEKKDLSKFDSLTDRDKASTNVSLASSILGSSTSHTSAKEVHFESTQTFPLSRSPTTRNEFAGSFKRITSSPCTTCRGLSCRSTAEGVDEVDRHCR</sequence>
<dbReference type="STRING" id="34720.A0A151JTS2"/>
<gene>
    <name evidence="2" type="ORF">ALC56_10539</name>
</gene>
<evidence type="ECO:0000256" key="1">
    <source>
        <dbReference type="SAM" id="MobiDB-lite"/>
    </source>
</evidence>
<reference evidence="2 3" key="1">
    <citation type="submission" date="2016-03" db="EMBL/GenBank/DDBJ databases">
        <title>Trachymyrmex septentrionalis WGS genome.</title>
        <authorList>
            <person name="Nygaard S."/>
            <person name="Hu H."/>
            <person name="Boomsma J."/>
            <person name="Zhang G."/>
        </authorList>
    </citation>
    <scope>NUCLEOTIDE SEQUENCE [LARGE SCALE GENOMIC DNA]</scope>
    <source>
        <strain evidence="2">Tsep2-gDNA-1</strain>
        <tissue evidence="2">Whole body</tissue>
    </source>
</reference>
<evidence type="ECO:0000313" key="3">
    <source>
        <dbReference type="Proteomes" id="UP000078541"/>
    </source>
</evidence>
<evidence type="ECO:0000313" key="2">
    <source>
        <dbReference type="EMBL" id="KYN35124.1"/>
    </source>
</evidence>
<dbReference type="EMBL" id="KQ981821">
    <property type="protein sequence ID" value="KYN35124.1"/>
    <property type="molecule type" value="Genomic_DNA"/>
</dbReference>
<organism evidence="2 3">
    <name type="scientific">Trachymyrmex septentrionalis</name>
    <dbReference type="NCBI Taxonomy" id="34720"/>
    <lineage>
        <taxon>Eukaryota</taxon>
        <taxon>Metazoa</taxon>
        <taxon>Ecdysozoa</taxon>
        <taxon>Arthropoda</taxon>
        <taxon>Hexapoda</taxon>
        <taxon>Insecta</taxon>
        <taxon>Pterygota</taxon>
        <taxon>Neoptera</taxon>
        <taxon>Endopterygota</taxon>
        <taxon>Hymenoptera</taxon>
        <taxon>Apocrita</taxon>
        <taxon>Aculeata</taxon>
        <taxon>Formicoidea</taxon>
        <taxon>Formicidae</taxon>
        <taxon>Myrmicinae</taxon>
        <taxon>Trachymyrmex</taxon>
    </lineage>
</organism>
<feature type="compositionally biased region" description="Basic and acidic residues" evidence="1">
    <location>
        <begin position="220"/>
        <end position="235"/>
    </location>
</feature>
<keyword evidence="3" id="KW-1185">Reference proteome</keyword>
<name>A0A151JTS2_9HYME</name>
<dbReference type="AlphaFoldDB" id="A0A151JTS2"/>
<accession>A0A151JTS2</accession>
<dbReference type="Proteomes" id="UP000078541">
    <property type="component" value="Unassembled WGS sequence"/>
</dbReference>